<evidence type="ECO:0000256" key="1">
    <source>
        <dbReference type="SAM" id="MobiDB-lite"/>
    </source>
</evidence>
<reference evidence="2" key="1">
    <citation type="journal article" date="2015" name="Nature">
        <title>Complex archaea that bridge the gap between prokaryotes and eukaryotes.</title>
        <authorList>
            <person name="Spang A."/>
            <person name="Saw J.H."/>
            <person name="Jorgensen S.L."/>
            <person name="Zaremba-Niedzwiedzka K."/>
            <person name="Martijn J."/>
            <person name="Lind A.E."/>
            <person name="van Eijk R."/>
            <person name="Schleper C."/>
            <person name="Guy L."/>
            <person name="Ettema T.J."/>
        </authorList>
    </citation>
    <scope>NUCLEOTIDE SEQUENCE</scope>
</reference>
<protein>
    <submittedName>
        <fullName evidence="2">Uncharacterized protein</fullName>
    </submittedName>
</protein>
<feature type="region of interest" description="Disordered" evidence="1">
    <location>
        <begin position="19"/>
        <end position="50"/>
    </location>
</feature>
<proteinExistence type="predicted"/>
<gene>
    <name evidence="2" type="ORF">LCGC14_0971530</name>
</gene>
<accession>A0A0F9NBK0</accession>
<evidence type="ECO:0000313" key="2">
    <source>
        <dbReference type="EMBL" id="KKN16865.1"/>
    </source>
</evidence>
<comment type="caution">
    <text evidence="2">The sequence shown here is derived from an EMBL/GenBank/DDBJ whole genome shotgun (WGS) entry which is preliminary data.</text>
</comment>
<dbReference type="AlphaFoldDB" id="A0A0F9NBK0"/>
<feature type="compositionally biased region" description="Low complexity" evidence="1">
    <location>
        <begin position="22"/>
        <end position="37"/>
    </location>
</feature>
<sequence length="338" mass="36863">MALQFEPGKQFFVDLRTKTKPKATAAPKAAPRPVAKAISKPKAKKVTSSATKARQRAAAAANKKAAAFRAQQAKESKALEAGFREFRTGLEPLDILRKRLAGELGIPGLQEQLEPLQQRALRLGQLQLDLPETVGALTRGQGEARRDLLETSKGEDLARQLRDVAISQEFFAGQLTGARGELTEQLGVTQEQREFDLRAFGQEAGLVNTRLARELTGFTTDLQREFESIIGDITRAEQLTDAKVQRAFELAKLEKAAGLEAGNIRLRGNIAAAAAAKEEAAGKSTQERKNAATTKFVTLFSQTKSNPNLTDALLDTFTQQFPEFAKDFRDVITASIGE</sequence>
<dbReference type="EMBL" id="LAZR01003573">
    <property type="protein sequence ID" value="KKN16865.1"/>
    <property type="molecule type" value="Genomic_DNA"/>
</dbReference>
<name>A0A0F9NBK0_9ZZZZ</name>
<organism evidence="2">
    <name type="scientific">marine sediment metagenome</name>
    <dbReference type="NCBI Taxonomy" id="412755"/>
    <lineage>
        <taxon>unclassified sequences</taxon>
        <taxon>metagenomes</taxon>
        <taxon>ecological metagenomes</taxon>
    </lineage>
</organism>